<dbReference type="Pfam" id="PF00595">
    <property type="entry name" value="PDZ"/>
    <property type="match status" value="1"/>
</dbReference>
<evidence type="ECO:0000256" key="1">
    <source>
        <dbReference type="SAM" id="MobiDB-lite"/>
    </source>
</evidence>
<protein>
    <recommendedName>
        <fullName evidence="2">PDZ domain-containing protein</fullName>
    </recommendedName>
</protein>
<keyword evidence="4" id="KW-1185">Reference proteome</keyword>
<dbReference type="SUPFAM" id="SSF50156">
    <property type="entry name" value="PDZ domain-like"/>
    <property type="match status" value="1"/>
</dbReference>
<organism evidence="3 4">
    <name type="scientific">Thelohanellus kitauei</name>
    <name type="common">Myxosporean</name>
    <dbReference type="NCBI Taxonomy" id="669202"/>
    <lineage>
        <taxon>Eukaryota</taxon>
        <taxon>Metazoa</taxon>
        <taxon>Cnidaria</taxon>
        <taxon>Myxozoa</taxon>
        <taxon>Myxosporea</taxon>
        <taxon>Bivalvulida</taxon>
        <taxon>Platysporina</taxon>
        <taxon>Myxobolidae</taxon>
        <taxon>Thelohanellus</taxon>
    </lineage>
</organism>
<dbReference type="AlphaFoldDB" id="A0A0C2MMB0"/>
<dbReference type="OrthoDB" id="6022242at2759"/>
<evidence type="ECO:0000313" key="3">
    <source>
        <dbReference type="EMBL" id="KII62771.1"/>
    </source>
</evidence>
<feature type="domain" description="PDZ" evidence="2">
    <location>
        <begin position="47"/>
        <end position="133"/>
    </location>
</feature>
<evidence type="ECO:0000259" key="2">
    <source>
        <dbReference type="PROSITE" id="PS50106"/>
    </source>
</evidence>
<gene>
    <name evidence="3" type="ORF">RF11_08947</name>
</gene>
<dbReference type="PROSITE" id="PS50106">
    <property type="entry name" value="PDZ"/>
    <property type="match status" value="1"/>
</dbReference>
<dbReference type="Gene3D" id="2.30.42.10">
    <property type="match status" value="1"/>
</dbReference>
<accession>A0A0C2MMB0</accession>
<dbReference type="SMART" id="SM00228">
    <property type="entry name" value="PDZ"/>
    <property type="match status" value="1"/>
</dbReference>
<comment type="caution">
    <text evidence="3">The sequence shown here is derived from an EMBL/GenBank/DDBJ whole genome shotgun (WGS) entry which is preliminary data.</text>
</comment>
<dbReference type="InterPro" id="IPR001478">
    <property type="entry name" value="PDZ"/>
</dbReference>
<feature type="region of interest" description="Disordered" evidence="1">
    <location>
        <begin position="1"/>
        <end position="23"/>
    </location>
</feature>
<name>A0A0C2MMB0_THEKT</name>
<dbReference type="CDD" id="cd00136">
    <property type="entry name" value="PDZ_canonical"/>
    <property type="match status" value="1"/>
</dbReference>
<sequence>MKDSSTSVDESLSDDSTSLDLPNRCRYDPHETLLMRSQDKTRLNFSMNRLNKIDEIDGFIGLSLTKSSQSDHPALCVKEVIPQSSAFFDGRIVKGDEIAMINNQRVSEMNLQDVCKLIKYSKHGIILGIVRHDICDDKSNLNTELSYDKYHLELPLGFSLEDLGLIVDLCCGLNSESPIPSVFVIINTIEEGSFFAIMETTLPIYGQVIHSMMGILLEGVNEDLIIKNIKEGYVKSIEDGYFEMELKKNDDQVHNMVTILEYCSPSFFVHEEDLEVCFEDGSDDYSSDSSEYTHKPGSDEQNDFLLPLFDQDFYDSRDIQDTCWDSSKLDFGQGNRLIQSTPISQQQENYWKNDQNKHQNHIPTTSETHVIDNKFQFLINKKVKPRES</sequence>
<evidence type="ECO:0000313" key="4">
    <source>
        <dbReference type="Proteomes" id="UP000031668"/>
    </source>
</evidence>
<dbReference type="EMBL" id="JWZT01004873">
    <property type="protein sequence ID" value="KII62771.1"/>
    <property type="molecule type" value="Genomic_DNA"/>
</dbReference>
<proteinExistence type="predicted"/>
<dbReference type="Proteomes" id="UP000031668">
    <property type="component" value="Unassembled WGS sequence"/>
</dbReference>
<dbReference type="InterPro" id="IPR036034">
    <property type="entry name" value="PDZ_sf"/>
</dbReference>
<feature type="compositionally biased region" description="Low complexity" evidence="1">
    <location>
        <begin position="1"/>
        <end position="21"/>
    </location>
</feature>
<reference evidence="3 4" key="1">
    <citation type="journal article" date="2014" name="Genome Biol. Evol.">
        <title>The genome of the myxosporean Thelohanellus kitauei shows adaptations to nutrient acquisition within its fish host.</title>
        <authorList>
            <person name="Yang Y."/>
            <person name="Xiong J."/>
            <person name="Zhou Z."/>
            <person name="Huo F."/>
            <person name="Miao W."/>
            <person name="Ran C."/>
            <person name="Liu Y."/>
            <person name="Zhang J."/>
            <person name="Feng J."/>
            <person name="Wang M."/>
            <person name="Wang M."/>
            <person name="Wang L."/>
            <person name="Yao B."/>
        </authorList>
    </citation>
    <scope>NUCLEOTIDE SEQUENCE [LARGE SCALE GENOMIC DNA]</scope>
    <source>
        <strain evidence="3">Wuqing</strain>
    </source>
</reference>